<proteinExistence type="predicted"/>
<gene>
    <name evidence="2" type="ORF">G8O30_13290</name>
</gene>
<evidence type="ECO:0000313" key="2">
    <source>
        <dbReference type="EMBL" id="QPC47864.1"/>
    </source>
</evidence>
<evidence type="ECO:0000313" key="3">
    <source>
        <dbReference type="Proteomes" id="UP000593626"/>
    </source>
</evidence>
<dbReference type="InterPro" id="IPR036188">
    <property type="entry name" value="FAD/NAD-bd_sf"/>
</dbReference>
<dbReference type="Gene3D" id="3.50.50.60">
    <property type="entry name" value="FAD/NAD(P)-binding domain"/>
    <property type="match status" value="1"/>
</dbReference>
<keyword evidence="3" id="KW-1185">Reference proteome</keyword>
<dbReference type="Proteomes" id="UP000593626">
    <property type="component" value="Chromosome"/>
</dbReference>
<feature type="domain" description="Amine oxidase" evidence="1">
    <location>
        <begin position="84"/>
        <end position="319"/>
    </location>
</feature>
<dbReference type="GO" id="GO:0016491">
    <property type="term" value="F:oxidoreductase activity"/>
    <property type="evidence" value="ECO:0007669"/>
    <property type="project" value="InterPro"/>
</dbReference>
<dbReference type="Gene3D" id="3.90.660.10">
    <property type="match status" value="1"/>
</dbReference>
<dbReference type="SUPFAM" id="SSF51905">
    <property type="entry name" value="FAD/NAD(P)-binding domain"/>
    <property type="match status" value="1"/>
</dbReference>
<reference evidence="2 3" key="1">
    <citation type="submission" date="2019-07" db="EMBL/GenBank/DDBJ databases">
        <title>Genome sequence of 2 isolates from Red Sea Mangroves.</title>
        <authorList>
            <person name="Sefrji F."/>
            <person name="Michoud G."/>
            <person name="Merlino G."/>
            <person name="Daffonchio D."/>
        </authorList>
    </citation>
    <scope>NUCLEOTIDE SEQUENCE [LARGE SCALE GENOMIC DNA]</scope>
    <source>
        <strain evidence="2 3">R1DC41</strain>
    </source>
</reference>
<sequence>MSKCAPIVIVGAGMSGLMAAKTLQEKGHDHVLVVDKGRSVGGRMATRRIAEGKADHGAQFFTVRTGEFQRLVDGWLQEGVVEHWFGEDYPRYKSVEGMNALAKRIAKNVPVQLNTRVEKIVESDAGYELITSNGDVIAASGVIITSPAPQTTEILTSGNVSLRLDAMRKLEDIIFYPCLVGLFHVKSPSHLPVSGHVDTDLPEGVLRVVDHQKKGVSAAVTVSVYMTNEWSKEYFDESDEHSLAKIKESVQHVIDLENLESVQLKKWRYAEAVKFLREPFVEVTNSENPILLAGDAFLKPDDQATRTRLESAVLSGIAAGERMESVMKLNGE</sequence>
<evidence type="ECO:0000259" key="1">
    <source>
        <dbReference type="Pfam" id="PF01593"/>
    </source>
</evidence>
<accession>A0A7S8CD92</accession>
<protein>
    <submittedName>
        <fullName evidence="2">NAD(P)-binding protein</fullName>
    </submittedName>
</protein>
<dbReference type="EMBL" id="CP049742">
    <property type="protein sequence ID" value="QPC47864.1"/>
    <property type="molecule type" value="Genomic_DNA"/>
</dbReference>
<name>A0A7S8CD92_9BACI</name>
<dbReference type="KEGG" id="mcui:G8O30_13290"/>
<dbReference type="PANTHER" id="PTHR16128">
    <property type="entry name" value="FAD/NAD(P)-BINDING OXIDOREDUCTASE FAMILY PROTEIN"/>
    <property type="match status" value="1"/>
</dbReference>
<dbReference type="PANTHER" id="PTHR16128:SF5">
    <property type="entry name" value="FAD_NAD(P)-BINDING OXIDOREDUCTASE FAMILY PROTEIN"/>
    <property type="match status" value="1"/>
</dbReference>
<dbReference type="InterPro" id="IPR002937">
    <property type="entry name" value="Amino_oxidase"/>
</dbReference>
<dbReference type="AlphaFoldDB" id="A0A7S8CD92"/>
<dbReference type="PRINTS" id="PR00419">
    <property type="entry name" value="ADXRDTASE"/>
</dbReference>
<dbReference type="Pfam" id="PF01593">
    <property type="entry name" value="Amino_oxidase"/>
    <property type="match status" value="1"/>
</dbReference>
<dbReference type="RefSeq" id="WP_239672543.1">
    <property type="nucleotide sequence ID" value="NZ_CP049742.1"/>
</dbReference>
<dbReference type="Pfam" id="PF13450">
    <property type="entry name" value="NAD_binding_8"/>
    <property type="match status" value="1"/>
</dbReference>
<organism evidence="2 3">
    <name type="scientific">Mangrovibacillus cuniculi</name>
    <dbReference type="NCBI Taxonomy" id="2593652"/>
    <lineage>
        <taxon>Bacteria</taxon>
        <taxon>Bacillati</taxon>
        <taxon>Bacillota</taxon>
        <taxon>Bacilli</taxon>
        <taxon>Bacillales</taxon>
        <taxon>Bacillaceae</taxon>
        <taxon>Mangrovibacillus</taxon>
    </lineage>
</organism>